<dbReference type="PROSITE" id="PS52012">
    <property type="entry name" value="CFEM"/>
    <property type="match status" value="1"/>
</dbReference>
<evidence type="ECO:0000256" key="9">
    <source>
        <dbReference type="ARBA" id="ARBA00023004"/>
    </source>
</evidence>
<evidence type="ECO:0000256" key="11">
    <source>
        <dbReference type="ARBA" id="ARBA00023157"/>
    </source>
</evidence>
<evidence type="ECO:0000256" key="8">
    <source>
        <dbReference type="ARBA" id="ARBA00022729"/>
    </source>
</evidence>
<evidence type="ECO:0000256" key="7">
    <source>
        <dbReference type="ARBA" id="ARBA00022723"/>
    </source>
</evidence>
<reference evidence="17 18" key="1">
    <citation type="journal article" date="2018" name="Evol. Lett.">
        <title>Horizontal gene cluster transfer increased hallucinogenic mushroom diversity.</title>
        <authorList>
            <person name="Reynolds H.T."/>
            <person name="Vijayakumar V."/>
            <person name="Gluck-Thaler E."/>
            <person name="Korotkin H.B."/>
            <person name="Matheny P.B."/>
            <person name="Slot J.C."/>
        </authorList>
    </citation>
    <scope>NUCLEOTIDE SEQUENCE [LARGE SCALE GENOMIC DNA]</scope>
    <source>
        <strain evidence="17 18">2629</strain>
    </source>
</reference>
<proteinExistence type="inferred from homology"/>
<dbReference type="SMART" id="SM00747">
    <property type="entry name" value="CFEM"/>
    <property type="match status" value="1"/>
</dbReference>
<evidence type="ECO:0000313" key="17">
    <source>
        <dbReference type="EMBL" id="PPR06174.1"/>
    </source>
</evidence>
<protein>
    <recommendedName>
        <fullName evidence="16">CFEM domain-containing protein</fullName>
    </recommendedName>
</protein>
<sequence length="166" mass="15776">MLFKSLALMTLAAVAVNAQNIPGVTPCVLACIQPAAQQNGCTFTDAQCVCSSAQFQADATKCLTDNCTADDVSAALALQTAQCGAIGVSPSGTASPNPVSFTAPAGSSSTPAPSGSNTASTTPASTPATSATSPAPAATTSTGAASNIVAGSGALLGALLAGVLAL</sequence>
<evidence type="ECO:0000256" key="3">
    <source>
        <dbReference type="ARBA" id="ARBA00010031"/>
    </source>
</evidence>
<keyword evidence="18" id="KW-1185">Reference proteome</keyword>
<comment type="subcellular location">
    <subcellularLocation>
        <location evidence="1">Cell membrane</location>
        <topology evidence="1">Lipid-anchor</topology>
        <topology evidence="1">GPI-anchor</topology>
    </subcellularLocation>
    <subcellularLocation>
        <location evidence="2">Secreted</location>
    </subcellularLocation>
</comment>
<dbReference type="AlphaFoldDB" id="A0A409YT40"/>
<name>A0A409YT40_9AGAR</name>
<keyword evidence="13" id="KW-0449">Lipoprotein</keyword>
<evidence type="ECO:0000256" key="1">
    <source>
        <dbReference type="ARBA" id="ARBA00004609"/>
    </source>
</evidence>
<dbReference type="PANTHER" id="PTHR37928">
    <property type="entry name" value="CFEM DOMAIN PROTEIN (AFU_ORTHOLOGUE AFUA_6G14090)"/>
    <property type="match status" value="1"/>
</dbReference>
<feature type="signal peptide" evidence="15">
    <location>
        <begin position="1"/>
        <end position="18"/>
    </location>
</feature>
<gene>
    <name evidence="17" type="ORF">CVT24_000702</name>
</gene>
<dbReference type="InterPro" id="IPR051735">
    <property type="entry name" value="CFEM_domain"/>
</dbReference>
<dbReference type="OrthoDB" id="4505683at2759"/>
<accession>A0A409YT40</accession>
<feature type="compositionally biased region" description="Low complexity" evidence="14">
    <location>
        <begin position="102"/>
        <end position="141"/>
    </location>
</feature>
<feature type="region of interest" description="Disordered" evidence="14">
    <location>
        <begin position="91"/>
        <end position="141"/>
    </location>
</feature>
<comment type="caution">
    <text evidence="17">The sequence shown here is derived from an EMBL/GenBank/DDBJ whole genome shotgun (WGS) entry which is preliminary data.</text>
</comment>
<dbReference type="Pfam" id="PF05730">
    <property type="entry name" value="CFEM"/>
    <property type="match status" value="1"/>
</dbReference>
<keyword evidence="5" id="KW-0964">Secreted</keyword>
<keyword evidence="12" id="KW-0325">Glycoprotein</keyword>
<evidence type="ECO:0000256" key="4">
    <source>
        <dbReference type="ARBA" id="ARBA00022475"/>
    </source>
</evidence>
<evidence type="ECO:0000256" key="10">
    <source>
        <dbReference type="ARBA" id="ARBA00023136"/>
    </source>
</evidence>
<dbReference type="Proteomes" id="UP000284842">
    <property type="component" value="Unassembled WGS sequence"/>
</dbReference>
<dbReference type="InterPro" id="IPR008427">
    <property type="entry name" value="Extracellular_membr_CFEM_dom"/>
</dbReference>
<dbReference type="GO" id="GO:0046872">
    <property type="term" value="F:metal ion binding"/>
    <property type="evidence" value="ECO:0007669"/>
    <property type="project" value="UniProtKB-KW"/>
</dbReference>
<dbReference type="GO" id="GO:0005576">
    <property type="term" value="C:extracellular region"/>
    <property type="evidence" value="ECO:0007669"/>
    <property type="project" value="UniProtKB-SubCell"/>
</dbReference>
<evidence type="ECO:0000259" key="16">
    <source>
        <dbReference type="PROSITE" id="PS52012"/>
    </source>
</evidence>
<organism evidence="17 18">
    <name type="scientific">Panaeolus cyanescens</name>
    <dbReference type="NCBI Taxonomy" id="181874"/>
    <lineage>
        <taxon>Eukaryota</taxon>
        <taxon>Fungi</taxon>
        <taxon>Dikarya</taxon>
        <taxon>Basidiomycota</taxon>
        <taxon>Agaricomycotina</taxon>
        <taxon>Agaricomycetes</taxon>
        <taxon>Agaricomycetidae</taxon>
        <taxon>Agaricales</taxon>
        <taxon>Agaricineae</taxon>
        <taxon>Galeropsidaceae</taxon>
        <taxon>Panaeolus</taxon>
    </lineage>
</organism>
<dbReference type="PANTHER" id="PTHR37928:SF2">
    <property type="entry name" value="GPI ANCHORED CFEM DOMAIN PROTEIN (AFU_ORTHOLOGUE AFUA_6G10580)"/>
    <property type="match status" value="1"/>
</dbReference>
<dbReference type="EMBL" id="NHTK01000698">
    <property type="protein sequence ID" value="PPR06174.1"/>
    <property type="molecule type" value="Genomic_DNA"/>
</dbReference>
<feature type="compositionally biased region" description="Polar residues" evidence="14">
    <location>
        <begin position="91"/>
        <end position="100"/>
    </location>
</feature>
<keyword evidence="10" id="KW-0472">Membrane</keyword>
<evidence type="ECO:0000256" key="12">
    <source>
        <dbReference type="ARBA" id="ARBA00023180"/>
    </source>
</evidence>
<evidence type="ECO:0000256" key="6">
    <source>
        <dbReference type="ARBA" id="ARBA00022617"/>
    </source>
</evidence>
<keyword evidence="8 15" id="KW-0732">Signal</keyword>
<keyword evidence="11" id="KW-1015">Disulfide bond</keyword>
<evidence type="ECO:0000256" key="14">
    <source>
        <dbReference type="SAM" id="MobiDB-lite"/>
    </source>
</evidence>
<feature type="domain" description="CFEM" evidence="16">
    <location>
        <begin position="1"/>
        <end position="110"/>
    </location>
</feature>
<evidence type="ECO:0000256" key="15">
    <source>
        <dbReference type="SAM" id="SignalP"/>
    </source>
</evidence>
<comment type="similarity">
    <text evidence="3">Belongs to the RBT5 family.</text>
</comment>
<keyword evidence="6" id="KW-0349">Heme</keyword>
<evidence type="ECO:0000313" key="18">
    <source>
        <dbReference type="Proteomes" id="UP000284842"/>
    </source>
</evidence>
<keyword evidence="7" id="KW-0479">Metal-binding</keyword>
<evidence type="ECO:0000256" key="2">
    <source>
        <dbReference type="ARBA" id="ARBA00004613"/>
    </source>
</evidence>
<evidence type="ECO:0000256" key="5">
    <source>
        <dbReference type="ARBA" id="ARBA00022525"/>
    </source>
</evidence>
<dbReference type="GO" id="GO:0005886">
    <property type="term" value="C:plasma membrane"/>
    <property type="evidence" value="ECO:0007669"/>
    <property type="project" value="UniProtKB-SubCell"/>
</dbReference>
<dbReference type="InParanoid" id="A0A409YT40"/>
<keyword evidence="9" id="KW-0408">Iron</keyword>
<evidence type="ECO:0000256" key="13">
    <source>
        <dbReference type="ARBA" id="ARBA00023288"/>
    </source>
</evidence>
<keyword evidence="4" id="KW-1003">Cell membrane</keyword>
<dbReference type="STRING" id="181874.A0A409YT40"/>
<feature type="chain" id="PRO_5018980828" description="CFEM domain-containing protein" evidence="15">
    <location>
        <begin position="19"/>
        <end position="166"/>
    </location>
</feature>